<evidence type="ECO:0000313" key="1">
    <source>
        <dbReference type="EMBL" id="URZ13505.1"/>
    </source>
</evidence>
<dbReference type="GO" id="GO:0003700">
    <property type="term" value="F:DNA-binding transcription factor activity"/>
    <property type="evidence" value="ECO:0007669"/>
    <property type="project" value="InterPro"/>
</dbReference>
<dbReference type="PRINTS" id="PR00046">
    <property type="entry name" value="SIGMA70FCT"/>
</dbReference>
<dbReference type="PANTHER" id="PTHR30603:SF17">
    <property type="entry name" value="RNA POLYMERASE SIGMA-G FACTOR"/>
    <property type="match status" value="1"/>
</dbReference>
<protein>
    <submittedName>
        <fullName evidence="1">RNA polymerase sigma factor RpoD</fullName>
    </submittedName>
</protein>
<dbReference type="Proteomes" id="UP000190951">
    <property type="component" value="Chromosome"/>
</dbReference>
<dbReference type="InterPro" id="IPR013324">
    <property type="entry name" value="RNA_pol_sigma_r3/r4-like"/>
</dbReference>
<dbReference type="InterPro" id="IPR007627">
    <property type="entry name" value="RNA_pol_sigma70_r2"/>
</dbReference>
<proteinExistence type="predicted"/>
<dbReference type="InterPro" id="IPR007630">
    <property type="entry name" value="RNA_pol_sigma70_r4"/>
</dbReference>
<evidence type="ECO:0000313" key="2">
    <source>
        <dbReference type="Proteomes" id="UP000190951"/>
    </source>
</evidence>
<dbReference type="InterPro" id="IPR000943">
    <property type="entry name" value="RNA_pol_sigma70"/>
</dbReference>
<dbReference type="SUPFAM" id="SSF88659">
    <property type="entry name" value="Sigma3 and sigma4 domains of RNA polymerase sigma factors"/>
    <property type="match status" value="2"/>
</dbReference>
<dbReference type="SUPFAM" id="SSF88946">
    <property type="entry name" value="Sigma2 domain of RNA polymerase sigma factors"/>
    <property type="match status" value="1"/>
</dbReference>
<sequence>MMSDNLSTIIEYINDNLRFGSKLNIEKVEELFEKYQISDSEKESVFTELNSLNIEIIRSKQSFNEKISRLFKYIGPNKELRETKLSKWFETEKIDHDMQKRIRHSLNISGYTIINEVHRDINFEDFHFLEGFNFEDLDVLLDNDEFNDEVSKLKNVVDKSHNLEYLVDLNSSKEDFRKRKQALDKLVNANKKLVWEIALRYKQFSTVSFDNNDMYQAGMIGLMKAAEKFDISKGNQFSTYATWWVRQSITRSIADYSTTIRIPVHMREKIIKCVSIENKFWNENGRVASKEELTDLLGISLKEVNDLQIYRDVANLTSLDTPIGADEGSFLGEFIPDDKHQSPEKLAEEGALKRELKEICERRLTPKETRILNFRFGLIGGRTHTLEEIGNDEKVTRERIRQIEVKAISKLQNSKILERLRDFYYDRK</sequence>
<dbReference type="NCBIfam" id="TIGR02937">
    <property type="entry name" value="sigma70-ECF"/>
    <property type="match status" value="1"/>
</dbReference>
<dbReference type="Pfam" id="PF04542">
    <property type="entry name" value="Sigma70_r2"/>
    <property type="match status" value="1"/>
</dbReference>
<dbReference type="EMBL" id="CP096983">
    <property type="protein sequence ID" value="URZ13505.1"/>
    <property type="molecule type" value="Genomic_DNA"/>
</dbReference>
<dbReference type="STRING" id="84029.CROST_01440"/>
<reference evidence="1 2" key="1">
    <citation type="submission" date="2022-04" db="EMBL/GenBank/DDBJ databases">
        <title>Genome sequence of C. roseum typestrain.</title>
        <authorList>
            <person name="Poehlein A."/>
            <person name="Schoch T."/>
            <person name="Duerre P."/>
            <person name="Daniel R."/>
        </authorList>
    </citation>
    <scope>NUCLEOTIDE SEQUENCE [LARGE SCALE GENOMIC DNA]</scope>
    <source>
        <strain evidence="1 2">DSM 7320</strain>
    </source>
</reference>
<gene>
    <name evidence="1" type="primary">rpoD</name>
    <name evidence="1" type="ORF">CROST_042710</name>
</gene>
<dbReference type="InterPro" id="IPR050239">
    <property type="entry name" value="Sigma-70_RNA_pol_init_factors"/>
</dbReference>
<dbReference type="InterPro" id="IPR014284">
    <property type="entry name" value="RNA_pol_sigma-70_dom"/>
</dbReference>
<dbReference type="Pfam" id="PF04545">
    <property type="entry name" value="Sigma70_r4"/>
    <property type="match status" value="1"/>
</dbReference>
<dbReference type="KEGG" id="crw:CROST_042710"/>
<organism evidence="1 2">
    <name type="scientific">Clostridium felsineum</name>
    <dbReference type="NCBI Taxonomy" id="36839"/>
    <lineage>
        <taxon>Bacteria</taxon>
        <taxon>Bacillati</taxon>
        <taxon>Bacillota</taxon>
        <taxon>Clostridia</taxon>
        <taxon>Eubacteriales</taxon>
        <taxon>Clostridiaceae</taxon>
        <taxon>Clostridium</taxon>
    </lineage>
</organism>
<name>A0A1S8LPE3_9CLOT</name>
<dbReference type="PROSITE" id="PS00716">
    <property type="entry name" value="SIGMA70_2"/>
    <property type="match status" value="1"/>
</dbReference>
<dbReference type="Gene3D" id="1.10.10.10">
    <property type="entry name" value="Winged helix-like DNA-binding domain superfamily/Winged helix DNA-binding domain"/>
    <property type="match status" value="2"/>
</dbReference>
<accession>A0A1S8LPE3</accession>
<keyword evidence="2" id="KW-1185">Reference proteome</keyword>
<dbReference type="InterPro" id="IPR007624">
    <property type="entry name" value="RNA_pol_sigma70_r3"/>
</dbReference>
<dbReference type="InterPro" id="IPR013325">
    <property type="entry name" value="RNA_pol_sigma_r2"/>
</dbReference>
<dbReference type="AlphaFoldDB" id="A0A1S8LPE3"/>
<dbReference type="Gene3D" id="1.10.601.10">
    <property type="entry name" value="RNA Polymerase Primary Sigma Factor"/>
    <property type="match status" value="1"/>
</dbReference>
<dbReference type="PANTHER" id="PTHR30603">
    <property type="entry name" value="RNA POLYMERASE SIGMA FACTOR RPO"/>
    <property type="match status" value="1"/>
</dbReference>
<dbReference type="RefSeq" id="WP_242950909.1">
    <property type="nucleotide sequence ID" value="NZ_CP096983.1"/>
</dbReference>
<dbReference type="GO" id="GO:0006352">
    <property type="term" value="P:DNA-templated transcription initiation"/>
    <property type="evidence" value="ECO:0007669"/>
    <property type="project" value="InterPro"/>
</dbReference>
<dbReference type="Pfam" id="PF04539">
    <property type="entry name" value="Sigma70_r3"/>
    <property type="match status" value="1"/>
</dbReference>
<dbReference type="InterPro" id="IPR036388">
    <property type="entry name" value="WH-like_DNA-bd_sf"/>
</dbReference>